<protein>
    <submittedName>
        <fullName evidence="1">Uncharacterized protein</fullName>
    </submittedName>
</protein>
<dbReference type="EMBL" id="ABYO01000247">
    <property type="protein sequence ID" value="EEI85721.1"/>
    <property type="molecule type" value="Genomic_DNA"/>
</dbReference>
<dbReference type="AlphaFoldDB" id="C2BH78"/>
<sequence>MSITTNMTKNLNLILAEDLTNFNIESNNKLIVIMITIKGKCNPYPNIVADRKLYFLIIISPLPVRKVTHT</sequence>
<evidence type="ECO:0000313" key="2">
    <source>
        <dbReference type="Proteomes" id="UP000005984"/>
    </source>
</evidence>
<name>C2BH78_9FIRM</name>
<evidence type="ECO:0000313" key="1">
    <source>
        <dbReference type="EMBL" id="EEI85721.1"/>
    </source>
</evidence>
<keyword evidence="2" id="KW-1185">Reference proteome</keyword>
<dbReference type="Proteomes" id="UP000005984">
    <property type="component" value="Unassembled WGS sequence"/>
</dbReference>
<comment type="caution">
    <text evidence="1">The sequence shown here is derived from an EMBL/GenBank/DDBJ whole genome shotgun (WGS) entry which is preliminary data.</text>
</comment>
<accession>C2BH78</accession>
<reference evidence="1 2" key="1">
    <citation type="submission" date="2008-10" db="EMBL/GenBank/DDBJ databases">
        <authorList>
            <person name="Qin X."/>
            <person name="Bachman B."/>
            <person name="Battles P."/>
            <person name="Bell A."/>
            <person name="Bess C."/>
            <person name="Bickham C."/>
            <person name="Chaboub L."/>
            <person name="Chen D."/>
            <person name="Coyle M."/>
            <person name="Deiros D.R."/>
            <person name="Dinh H."/>
            <person name="Forbes L."/>
            <person name="Fowler G."/>
            <person name="Francisco L."/>
            <person name="Fu Q."/>
            <person name="Gubbala S."/>
            <person name="Hale W."/>
            <person name="Han Y."/>
            <person name="Hemphill L."/>
            <person name="Highlander S.K."/>
            <person name="Hirani K."/>
            <person name="Hogues M."/>
            <person name="Jackson L."/>
            <person name="Jakkamsetti A."/>
            <person name="Javaid M."/>
            <person name="Jiang H."/>
            <person name="Korchina V."/>
            <person name="Kovar C."/>
            <person name="Lara F."/>
            <person name="Lee S."/>
            <person name="Mata R."/>
            <person name="Mathew T."/>
            <person name="Moen C."/>
            <person name="Morales K."/>
            <person name="Munidasa M."/>
            <person name="Nazareth L."/>
            <person name="Ngo R."/>
            <person name="Nguyen L."/>
            <person name="Okwuonu G."/>
            <person name="Ongeri F."/>
            <person name="Patil S."/>
            <person name="Petrosino J."/>
            <person name="Pham C."/>
            <person name="Pham P."/>
            <person name="Pu L.-L."/>
            <person name="Puazo M."/>
            <person name="Raj R."/>
            <person name="Reid J."/>
            <person name="Rouhana J."/>
            <person name="Saada N."/>
            <person name="Shang Y."/>
            <person name="Simmons D."/>
            <person name="Thornton R."/>
            <person name="Warren J."/>
            <person name="Weissenberger G."/>
            <person name="Zhang J."/>
            <person name="Zhang L."/>
            <person name="Zhou C."/>
            <person name="Zhu D."/>
            <person name="Muzny D."/>
            <person name="Worley K."/>
            <person name="Gibbs R."/>
        </authorList>
    </citation>
    <scope>NUCLEOTIDE SEQUENCE [LARGE SCALE GENOMIC DNA]</scope>
    <source>
        <strain evidence="1 2">ATCC 51172</strain>
    </source>
</reference>
<gene>
    <name evidence="1" type="ORF">HMPREF0072_1698</name>
</gene>
<dbReference type="HOGENOM" id="CLU_2748922_0_0_9"/>
<proteinExistence type="predicted"/>
<organism evidence="1 2">
    <name type="scientific">Anaerococcus lactolyticus ATCC 51172</name>
    <dbReference type="NCBI Taxonomy" id="525254"/>
    <lineage>
        <taxon>Bacteria</taxon>
        <taxon>Bacillati</taxon>
        <taxon>Bacillota</taxon>
        <taxon>Tissierellia</taxon>
        <taxon>Tissierellales</taxon>
        <taxon>Peptoniphilaceae</taxon>
        <taxon>Anaerococcus</taxon>
    </lineage>
</organism>